<name>A0A1J1IWJ1_9DIPT</name>
<evidence type="ECO:0000313" key="2">
    <source>
        <dbReference type="Proteomes" id="UP000183832"/>
    </source>
</evidence>
<evidence type="ECO:0000313" key="1">
    <source>
        <dbReference type="EMBL" id="CRL04527.1"/>
    </source>
</evidence>
<organism evidence="1 2">
    <name type="scientific">Clunio marinus</name>
    <dbReference type="NCBI Taxonomy" id="568069"/>
    <lineage>
        <taxon>Eukaryota</taxon>
        <taxon>Metazoa</taxon>
        <taxon>Ecdysozoa</taxon>
        <taxon>Arthropoda</taxon>
        <taxon>Hexapoda</taxon>
        <taxon>Insecta</taxon>
        <taxon>Pterygota</taxon>
        <taxon>Neoptera</taxon>
        <taxon>Endopterygota</taxon>
        <taxon>Diptera</taxon>
        <taxon>Nematocera</taxon>
        <taxon>Chironomoidea</taxon>
        <taxon>Chironomidae</taxon>
        <taxon>Clunio</taxon>
    </lineage>
</organism>
<accession>A0A1J1IWJ1</accession>
<dbReference type="EMBL" id="CVRI01000063">
    <property type="protein sequence ID" value="CRL04527.1"/>
    <property type="molecule type" value="Genomic_DNA"/>
</dbReference>
<keyword evidence="2" id="KW-1185">Reference proteome</keyword>
<gene>
    <name evidence="1" type="ORF">CLUMA_CG017602</name>
</gene>
<dbReference type="AlphaFoldDB" id="A0A1J1IWJ1"/>
<sequence>MILFYIGFYRLSGKCLPEQSQFKRLSFFKTQSEMRNKSLMRLCLPVYASFALCQVLKIFHARWLLTAELKVKSLHNSIENLNNAVLGLRMIFLFARFNKLLKVYLRLMLSLCCKFKPSLINIVKVLTSPTEVTTFQLHCFIGCCFVNQLFRFYSVSFRIYPTRSLLT</sequence>
<proteinExistence type="predicted"/>
<dbReference type="Proteomes" id="UP000183832">
    <property type="component" value="Unassembled WGS sequence"/>
</dbReference>
<protein>
    <submittedName>
        <fullName evidence="1">CLUMA_CG017602, isoform A</fullName>
    </submittedName>
</protein>
<reference evidence="1 2" key="1">
    <citation type="submission" date="2015-04" db="EMBL/GenBank/DDBJ databases">
        <authorList>
            <person name="Syromyatnikov M.Y."/>
            <person name="Popov V.N."/>
        </authorList>
    </citation>
    <scope>NUCLEOTIDE SEQUENCE [LARGE SCALE GENOMIC DNA]</scope>
</reference>